<evidence type="ECO:0000259" key="5">
    <source>
        <dbReference type="PROSITE" id="PS50931"/>
    </source>
</evidence>
<dbReference type="Proteomes" id="UP000477911">
    <property type="component" value="Unassembled WGS sequence"/>
</dbReference>
<dbReference type="InterPro" id="IPR036388">
    <property type="entry name" value="WH-like_DNA-bd_sf"/>
</dbReference>
<dbReference type="InterPro" id="IPR000847">
    <property type="entry name" value="LysR_HTH_N"/>
</dbReference>
<protein>
    <submittedName>
        <fullName evidence="6">LysR family transcriptional regulator</fullName>
    </submittedName>
</protein>
<evidence type="ECO:0000256" key="3">
    <source>
        <dbReference type="ARBA" id="ARBA00023125"/>
    </source>
</evidence>
<dbReference type="InterPro" id="IPR058163">
    <property type="entry name" value="LysR-type_TF_proteobact-type"/>
</dbReference>
<comment type="similarity">
    <text evidence="1">Belongs to the LysR transcriptional regulatory family.</text>
</comment>
<dbReference type="PANTHER" id="PTHR30537:SF74">
    <property type="entry name" value="HTH-TYPE TRANSCRIPTIONAL REGULATOR TRPI"/>
    <property type="match status" value="1"/>
</dbReference>
<organism evidence="6 7">
    <name type="scientific">Pseudooceanicola albus</name>
    <dbReference type="NCBI Taxonomy" id="2692189"/>
    <lineage>
        <taxon>Bacteria</taxon>
        <taxon>Pseudomonadati</taxon>
        <taxon>Pseudomonadota</taxon>
        <taxon>Alphaproteobacteria</taxon>
        <taxon>Rhodobacterales</taxon>
        <taxon>Paracoccaceae</taxon>
        <taxon>Pseudooceanicola</taxon>
    </lineage>
</organism>
<dbReference type="Pfam" id="PF00126">
    <property type="entry name" value="HTH_1"/>
    <property type="match status" value="1"/>
</dbReference>
<gene>
    <name evidence="6" type="ORF">GR170_13685</name>
</gene>
<accession>A0A6L7G687</accession>
<dbReference type="SUPFAM" id="SSF53850">
    <property type="entry name" value="Periplasmic binding protein-like II"/>
    <property type="match status" value="1"/>
</dbReference>
<dbReference type="InterPro" id="IPR005119">
    <property type="entry name" value="LysR_subst-bd"/>
</dbReference>
<evidence type="ECO:0000256" key="4">
    <source>
        <dbReference type="ARBA" id="ARBA00023163"/>
    </source>
</evidence>
<dbReference type="RefSeq" id="WP_160895011.1">
    <property type="nucleotide sequence ID" value="NZ_WUMU01000015.1"/>
</dbReference>
<keyword evidence="2" id="KW-0805">Transcription regulation</keyword>
<evidence type="ECO:0000256" key="2">
    <source>
        <dbReference type="ARBA" id="ARBA00023015"/>
    </source>
</evidence>
<name>A0A6L7G687_9RHOB</name>
<keyword evidence="3" id="KW-0238">DNA-binding</keyword>
<comment type="caution">
    <text evidence="6">The sequence shown here is derived from an EMBL/GenBank/DDBJ whole genome shotgun (WGS) entry which is preliminary data.</text>
</comment>
<reference evidence="6 7" key="1">
    <citation type="submission" date="2019-12" db="EMBL/GenBank/DDBJ databases">
        <authorList>
            <person name="Li M."/>
        </authorList>
    </citation>
    <scope>NUCLEOTIDE SEQUENCE [LARGE SCALE GENOMIC DNA]</scope>
    <source>
        <strain evidence="6 7">GBMRC 2024</strain>
    </source>
</reference>
<evidence type="ECO:0000256" key="1">
    <source>
        <dbReference type="ARBA" id="ARBA00009437"/>
    </source>
</evidence>
<dbReference type="Gene3D" id="1.10.10.10">
    <property type="entry name" value="Winged helix-like DNA-binding domain superfamily/Winged helix DNA-binding domain"/>
    <property type="match status" value="1"/>
</dbReference>
<dbReference type="Gene3D" id="3.40.190.10">
    <property type="entry name" value="Periplasmic binding protein-like II"/>
    <property type="match status" value="2"/>
</dbReference>
<dbReference type="PROSITE" id="PS50931">
    <property type="entry name" value="HTH_LYSR"/>
    <property type="match status" value="1"/>
</dbReference>
<sequence length="311" mass="33787">MALRSKVPSTGALFMFEAAARLQSFTAAAREFNVTQPAISRAIGALERHLGYRLFDRQPTGLSLTEEGKLLTAAIQGGFGQIELVLDELAARMSESRSVTLSVTSAFALHWLMPRFSRLTEDLPEVSLRYALIHGEPGGPLGDADLAIRHAWEEEPGHSLCCHIEERVIPVCSPAYLAQNGRIEDAPGGAGHVLACQSGQLRVPWDVFLSRTDLPDMPAAQRLEFGDYALLMQSAIRGQSVALGWWHVIGSALESGELVPASRHILRGRDRYALVARGGAGRQSPAVRAVIDWLVAEFAALEDQAPPLVEH</sequence>
<keyword evidence="7" id="KW-1185">Reference proteome</keyword>
<feature type="domain" description="HTH lysR-type" evidence="5">
    <location>
        <begin position="15"/>
        <end position="65"/>
    </location>
</feature>
<proteinExistence type="inferred from homology"/>
<dbReference type="GO" id="GO:0043565">
    <property type="term" value="F:sequence-specific DNA binding"/>
    <property type="evidence" value="ECO:0007669"/>
    <property type="project" value="TreeGrafter"/>
</dbReference>
<evidence type="ECO:0000313" key="7">
    <source>
        <dbReference type="Proteomes" id="UP000477911"/>
    </source>
</evidence>
<keyword evidence="4" id="KW-0804">Transcription</keyword>
<dbReference type="InterPro" id="IPR036390">
    <property type="entry name" value="WH_DNA-bd_sf"/>
</dbReference>
<dbReference type="PRINTS" id="PR00039">
    <property type="entry name" value="HTHLYSR"/>
</dbReference>
<dbReference type="AlphaFoldDB" id="A0A6L7G687"/>
<dbReference type="PANTHER" id="PTHR30537">
    <property type="entry name" value="HTH-TYPE TRANSCRIPTIONAL REGULATOR"/>
    <property type="match status" value="1"/>
</dbReference>
<evidence type="ECO:0000313" key="6">
    <source>
        <dbReference type="EMBL" id="MXN18896.1"/>
    </source>
</evidence>
<dbReference type="SUPFAM" id="SSF46785">
    <property type="entry name" value="Winged helix' DNA-binding domain"/>
    <property type="match status" value="1"/>
</dbReference>
<dbReference type="Pfam" id="PF03466">
    <property type="entry name" value="LysR_substrate"/>
    <property type="match status" value="1"/>
</dbReference>
<dbReference type="GO" id="GO:0003700">
    <property type="term" value="F:DNA-binding transcription factor activity"/>
    <property type="evidence" value="ECO:0007669"/>
    <property type="project" value="InterPro"/>
</dbReference>
<dbReference type="EMBL" id="WUMU01000015">
    <property type="protein sequence ID" value="MXN18896.1"/>
    <property type="molecule type" value="Genomic_DNA"/>
</dbReference>
<dbReference type="GO" id="GO:0006351">
    <property type="term" value="P:DNA-templated transcription"/>
    <property type="evidence" value="ECO:0007669"/>
    <property type="project" value="TreeGrafter"/>
</dbReference>